<dbReference type="InterPro" id="IPR039538">
    <property type="entry name" value="BetI_C"/>
</dbReference>
<dbReference type="GO" id="GO:0003700">
    <property type="term" value="F:DNA-binding transcription factor activity"/>
    <property type="evidence" value="ECO:0007669"/>
    <property type="project" value="TreeGrafter"/>
</dbReference>
<feature type="domain" description="HTH tetR-type" evidence="6">
    <location>
        <begin position="13"/>
        <end position="73"/>
    </location>
</feature>
<dbReference type="PANTHER" id="PTHR30055:SF234">
    <property type="entry name" value="HTH-TYPE TRANSCRIPTIONAL REGULATOR BETI"/>
    <property type="match status" value="1"/>
</dbReference>
<evidence type="ECO:0000313" key="8">
    <source>
        <dbReference type="Proteomes" id="UP000595374"/>
    </source>
</evidence>
<dbReference type="InterPro" id="IPR050109">
    <property type="entry name" value="HTH-type_TetR-like_transc_reg"/>
</dbReference>
<evidence type="ECO:0000256" key="2">
    <source>
        <dbReference type="ARBA" id="ARBA00023015"/>
    </source>
</evidence>
<dbReference type="SUPFAM" id="SSF48498">
    <property type="entry name" value="Tetracyclin repressor-like, C-terminal domain"/>
    <property type="match status" value="1"/>
</dbReference>
<keyword evidence="1" id="KW-0678">Repressor</keyword>
<dbReference type="InterPro" id="IPR001647">
    <property type="entry name" value="HTH_TetR"/>
</dbReference>
<dbReference type="SUPFAM" id="SSF46689">
    <property type="entry name" value="Homeodomain-like"/>
    <property type="match status" value="1"/>
</dbReference>
<keyword evidence="4" id="KW-0804">Transcription</keyword>
<dbReference type="Gene3D" id="1.10.357.10">
    <property type="entry name" value="Tetracycline Repressor, domain 2"/>
    <property type="match status" value="1"/>
</dbReference>
<evidence type="ECO:0000256" key="5">
    <source>
        <dbReference type="PROSITE-ProRule" id="PRU00335"/>
    </source>
</evidence>
<keyword evidence="3 5" id="KW-0238">DNA-binding</keyword>
<dbReference type="PANTHER" id="PTHR30055">
    <property type="entry name" value="HTH-TYPE TRANSCRIPTIONAL REGULATOR RUTR"/>
    <property type="match status" value="1"/>
</dbReference>
<dbReference type="InterPro" id="IPR009057">
    <property type="entry name" value="Homeodomain-like_sf"/>
</dbReference>
<evidence type="ECO:0000256" key="4">
    <source>
        <dbReference type="ARBA" id="ARBA00023163"/>
    </source>
</evidence>
<feature type="DNA-binding region" description="H-T-H motif" evidence="5">
    <location>
        <begin position="36"/>
        <end position="55"/>
    </location>
</feature>
<dbReference type="InterPro" id="IPR036271">
    <property type="entry name" value="Tet_transcr_reg_TetR-rel_C_sf"/>
</dbReference>
<gene>
    <name evidence="7" type="ORF">I6H47_14555</name>
</gene>
<dbReference type="EMBL" id="CP065989">
    <property type="protein sequence ID" value="QQB13982.1"/>
    <property type="molecule type" value="Genomic_DNA"/>
</dbReference>
<dbReference type="PROSITE" id="PS50977">
    <property type="entry name" value="HTH_TETR_2"/>
    <property type="match status" value="1"/>
</dbReference>
<dbReference type="RefSeq" id="WP_198499111.1">
    <property type="nucleotide sequence ID" value="NZ_CP065989.1"/>
</dbReference>
<keyword evidence="2" id="KW-0805">Transcription regulation</keyword>
<dbReference type="GO" id="GO:0000976">
    <property type="term" value="F:transcription cis-regulatory region binding"/>
    <property type="evidence" value="ECO:0007669"/>
    <property type="project" value="TreeGrafter"/>
</dbReference>
<protein>
    <submittedName>
        <fullName evidence="7">TetR/AcrR family transcriptional regulator</fullName>
    </submittedName>
</protein>
<proteinExistence type="predicted"/>
<accession>A0A7T3ZYF8</accession>
<evidence type="ECO:0000256" key="1">
    <source>
        <dbReference type="ARBA" id="ARBA00022491"/>
    </source>
</evidence>
<dbReference type="Pfam" id="PF13977">
    <property type="entry name" value="TetR_C_6"/>
    <property type="match status" value="1"/>
</dbReference>
<evidence type="ECO:0000259" key="6">
    <source>
        <dbReference type="PROSITE" id="PS50977"/>
    </source>
</evidence>
<evidence type="ECO:0000256" key="3">
    <source>
        <dbReference type="ARBA" id="ARBA00023125"/>
    </source>
</evidence>
<organism evidence="7 8">
    <name type="scientific">Brevibacterium casei</name>
    <dbReference type="NCBI Taxonomy" id="33889"/>
    <lineage>
        <taxon>Bacteria</taxon>
        <taxon>Bacillati</taxon>
        <taxon>Actinomycetota</taxon>
        <taxon>Actinomycetes</taxon>
        <taxon>Micrococcales</taxon>
        <taxon>Brevibacteriaceae</taxon>
        <taxon>Brevibacterium</taxon>
    </lineage>
</organism>
<sequence>MSPRPQLDPTAVAARRTAILEATIAEIVRRGPDAVRLKDVAAAAGVSVGTVQYYFANRDDLLLEALSSHSRSVIDAIERLARVDGSAWDRLRATFAAVPTVESYERRAIVWVELVAAARRNRILEQSVAEVFARWRDHFRSLIDLGIAEGSLTPQVDTSLIVDTLIAQIDGFDLAIAAGREGLTPDQVSATLEATAAALLSVDSTAGARRP</sequence>
<evidence type="ECO:0000313" key="7">
    <source>
        <dbReference type="EMBL" id="QQB13982.1"/>
    </source>
</evidence>
<reference evidence="7 8" key="1">
    <citation type="submission" date="2020-12" db="EMBL/GenBank/DDBJ databases">
        <title>FDA dAtabase for Regulatory Grade micrObial Sequences (FDA-ARGOS): Supporting development and validation of Infectious Disease Dx tests.</title>
        <authorList>
            <person name="Sproer C."/>
            <person name="Gronow S."/>
            <person name="Severitt S."/>
            <person name="Schroder I."/>
            <person name="Tallon L."/>
            <person name="Sadzewicz L."/>
            <person name="Zhao X."/>
            <person name="Boylan J."/>
            <person name="Ott S."/>
            <person name="Bowen H."/>
            <person name="Vavikolanu K."/>
            <person name="Mehta A."/>
            <person name="Aluvathingal J."/>
            <person name="Nadendla S."/>
            <person name="Lowell S."/>
            <person name="Myers T."/>
            <person name="Yan Y."/>
            <person name="Sichtig H."/>
        </authorList>
    </citation>
    <scope>NUCLEOTIDE SEQUENCE [LARGE SCALE GENOMIC DNA]</scope>
    <source>
        <strain evidence="7 8">FDAARGOS_990</strain>
    </source>
</reference>
<dbReference type="Proteomes" id="UP000595374">
    <property type="component" value="Chromosome"/>
</dbReference>
<name>A0A7T3ZYF8_9MICO</name>
<dbReference type="AlphaFoldDB" id="A0A7T3ZYF8"/>
<dbReference type="Pfam" id="PF00440">
    <property type="entry name" value="TetR_N"/>
    <property type="match status" value="1"/>
</dbReference>